<gene>
    <name evidence="1" type="ORF">M8818_000573</name>
</gene>
<organism evidence="1 2">
    <name type="scientific">Zalaria obscura</name>
    <dbReference type="NCBI Taxonomy" id="2024903"/>
    <lineage>
        <taxon>Eukaryota</taxon>
        <taxon>Fungi</taxon>
        <taxon>Dikarya</taxon>
        <taxon>Ascomycota</taxon>
        <taxon>Pezizomycotina</taxon>
        <taxon>Dothideomycetes</taxon>
        <taxon>Dothideomycetidae</taxon>
        <taxon>Dothideales</taxon>
        <taxon>Zalariaceae</taxon>
        <taxon>Zalaria</taxon>
    </lineage>
</organism>
<comment type="caution">
    <text evidence="1">The sequence shown here is derived from an EMBL/GenBank/DDBJ whole genome shotgun (WGS) entry which is preliminary data.</text>
</comment>
<evidence type="ECO:0000313" key="2">
    <source>
        <dbReference type="Proteomes" id="UP001320706"/>
    </source>
</evidence>
<keyword evidence="2" id="KW-1185">Reference proteome</keyword>
<dbReference type="Proteomes" id="UP001320706">
    <property type="component" value="Unassembled WGS sequence"/>
</dbReference>
<reference evidence="1" key="1">
    <citation type="submission" date="2024-02" db="EMBL/GenBank/DDBJ databases">
        <title>Metagenome Assembled Genome of Zalaria obscura JY119.</title>
        <authorList>
            <person name="Vighnesh L."/>
            <person name="Jagadeeshwari U."/>
            <person name="Venkata Ramana C."/>
            <person name="Sasikala C."/>
        </authorList>
    </citation>
    <scope>NUCLEOTIDE SEQUENCE</scope>
    <source>
        <strain evidence="1">JY119</strain>
    </source>
</reference>
<protein>
    <submittedName>
        <fullName evidence="1">Uncharacterized protein</fullName>
    </submittedName>
</protein>
<evidence type="ECO:0000313" key="1">
    <source>
        <dbReference type="EMBL" id="KAK8220157.1"/>
    </source>
</evidence>
<name>A0ACC3SPW6_9PEZI</name>
<accession>A0ACC3SPW6</accession>
<dbReference type="EMBL" id="JAMKPW020000002">
    <property type="protein sequence ID" value="KAK8220157.1"/>
    <property type="molecule type" value="Genomic_DNA"/>
</dbReference>
<proteinExistence type="predicted"/>
<sequence>MAYKSTYHEDSDADDEFERTVFESPNVPQDLSPTDSEMTSPEHTPTTFTHSHSGGSHGSPTGLITQWTAEQTADFLSSLGLGQYADSIIDEAINGEALIEMQHQELKEMGMTSVGHRLTLLKAVYDTKVKQNIPLDPEHYVPLSAEGNATDQAATQDDIARVIESIRLRDQRIIQAEAELRAMKEDLHRIAEENRKLREETLPIIRMAKDRSHPLPNPEQPLTTPPPDLKPQTMGSSLSRKFSTKKLFLSGAPKNPSPTVHESRPLQDSTTLDPSAAAMAATSHLTASMNSQPSPNTVQQLSPTSPAYSQQASSAGSRTFPRTDGSSSARSNYQPSHDEAHHPYNSWTSNASQASTITSQAPRRTAPTPAPDTADPPLSAPLPSSSSTGTPSHRDRDRDRDRSERDRDRDRDLSNPSVEIFKSFRVSIEDPCHKVLPVALKRYNIADDWRQYALYIVYGDQERCLGLEEKPLMLFKQLDREGKKPMFMLRKHASPAGEGWSGSAGGEGQGERGGGGLPGGVL</sequence>